<comment type="caution">
    <text evidence="2">The sequence shown here is derived from an EMBL/GenBank/DDBJ whole genome shotgun (WGS) entry which is preliminary data.</text>
</comment>
<keyword evidence="1" id="KW-0472">Membrane</keyword>
<evidence type="ECO:0000313" key="2">
    <source>
        <dbReference type="EMBL" id="GGK64657.1"/>
    </source>
</evidence>
<gene>
    <name evidence="2" type="ORF">GCM10011509_11190</name>
</gene>
<evidence type="ECO:0008006" key="4">
    <source>
        <dbReference type="Google" id="ProtNLM"/>
    </source>
</evidence>
<dbReference type="EMBL" id="BMLB01000002">
    <property type="protein sequence ID" value="GGK64657.1"/>
    <property type="molecule type" value="Genomic_DNA"/>
</dbReference>
<feature type="transmembrane region" description="Helical" evidence="1">
    <location>
        <begin position="88"/>
        <end position="110"/>
    </location>
</feature>
<evidence type="ECO:0000256" key="1">
    <source>
        <dbReference type="SAM" id="Phobius"/>
    </source>
</evidence>
<keyword evidence="1" id="KW-1133">Transmembrane helix</keyword>
<proteinExistence type="predicted"/>
<keyword evidence="1" id="KW-0812">Transmembrane</keyword>
<sequence>MRLDWRYLVLCLLVGVAVCSVVAAVGGVLRALLADSGASGGPGAVAGTVVASAVAGLLIGAALGCLLGAVSGVVATVLAGGRDDPRQVAVRVGLGVAATYLVALTVVAGLAGGPGWQLPSALSWVGVLAPTVLAALVSARAAREVPTL</sequence>
<feature type="transmembrane region" description="Helical" evidence="1">
    <location>
        <begin position="48"/>
        <end position="81"/>
    </location>
</feature>
<dbReference type="Proteomes" id="UP000662111">
    <property type="component" value="Unassembled WGS sequence"/>
</dbReference>
<protein>
    <recommendedName>
        <fullName evidence="4">Major facilitator superfamily (MFS) profile domain-containing protein</fullName>
    </recommendedName>
</protein>
<keyword evidence="3" id="KW-1185">Reference proteome</keyword>
<organism evidence="2 3">
    <name type="scientific">Ornithinimicrobium pekingense</name>
    <dbReference type="NCBI Taxonomy" id="384677"/>
    <lineage>
        <taxon>Bacteria</taxon>
        <taxon>Bacillati</taxon>
        <taxon>Actinomycetota</taxon>
        <taxon>Actinomycetes</taxon>
        <taxon>Micrococcales</taxon>
        <taxon>Ornithinimicrobiaceae</taxon>
        <taxon>Ornithinimicrobium</taxon>
    </lineage>
</organism>
<accession>A0ABQ2F5P2</accession>
<reference evidence="3" key="1">
    <citation type="journal article" date="2019" name="Int. J. Syst. Evol. Microbiol.">
        <title>The Global Catalogue of Microorganisms (GCM) 10K type strain sequencing project: providing services to taxonomists for standard genome sequencing and annotation.</title>
        <authorList>
            <consortium name="The Broad Institute Genomics Platform"/>
            <consortium name="The Broad Institute Genome Sequencing Center for Infectious Disease"/>
            <person name="Wu L."/>
            <person name="Ma J."/>
        </authorList>
    </citation>
    <scope>NUCLEOTIDE SEQUENCE [LARGE SCALE GENOMIC DNA]</scope>
    <source>
        <strain evidence="3">CGMCC 1.5362</strain>
    </source>
</reference>
<feature type="transmembrane region" description="Helical" evidence="1">
    <location>
        <begin position="122"/>
        <end position="142"/>
    </location>
</feature>
<dbReference type="RefSeq" id="WP_022920392.1">
    <property type="nucleotide sequence ID" value="NZ_BMLB01000002.1"/>
</dbReference>
<name>A0ABQ2F5P2_9MICO</name>
<evidence type="ECO:0000313" key="3">
    <source>
        <dbReference type="Proteomes" id="UP000662111"/>
    </source>
</evidence>